<feature type="domain" description="Fe-containing alcohol dehydrogenase-like C-terminal" evidence="6">
    <location>
        <begin position="189"/>
        <end position="383"/>
    </location>
</feature>
<dbReference type="PROSITE" id="PS00913">
    <property type="entry name" value="ADH_IRON_1"/>
    <property type="match status" value="1"/>
</dbReference>
<evidence type="ECO:0000259" key="6">
    <source>
        <dbReference type="Pfam" id="PF25137"/>
    </source>
</evidence>
<dbReference type="GO" id="GO:0046872">
    <property type="term" value="F:metal ion binding"/>
    <property type="evidence" value="ECO:0007669"/>
    <property type="project" value="InterPro"/>
</dbReference>
<dbReference type="GO" id="GO:0004022">
    <property type="term" value="F:alcohol dehydrogenase (NAD+) activity"/>
    <property type="evidence" value="ECO:0007669"/>
    <property type="project" value="TreeGrafter"/>
</dbReference>
<dbReference type="OrthoDB" id="9801156at2"/>
<dbReference type="EMBL" id="LFQU01000001">
    <property type="protein sequence ID" value="KOO69804.1"/>
    <property type="molecule type" value="Genomic_DNA"/>
</dbReference>
<dbReference type="SUPFAM" id="SSF56796">
    <property type="entry name" value="Dehydroquinate synthase-like"/>
    <property type="match status" value="1"/>
</dbReference>
<comment type="cofactor">
    <cofactor evidence="1">
        <name>Fe cation</name>
        <dbReference type="ChEBI" id="CHEBI:24875"/>
    </cofactor>
</comment>
<evidence type="ECO:0000256" key="1">
    <source>
        <dbReference type="ARBA" id="ARBA00001962"/>
    </source>
</evidence>
<dbReference type="NCBIfam" id="TIGR02638">
    <property type="entry name" value="lactal_redase"/>
    <property type="match status" value="1"/>
</dbReference>
<dbReference type="InterPro" id="IPR018211">
    <property type="entry name" value="ADH_Fe_CS"/>
</dbReference>
<dbReference type="Gene3D" id="3.40.50.1970">
    <property type="match status" value="1"/>
</dbReference>
<organism evidence="7 8">
    <name type="scientific">Xylanibacter rarus</name>
    <dbReference type="NCBI Taxonomy" id="1676614"/>
    <lineage>
        <taxon>Bacteria</taxon>
        <taxon>Pseudomonadati</taxon>
        <taxon>Bacteroidota</taxon>
        <taxon>Bacteroidia</taxon>
        <taxon>Bacteroidales</taxon>
        <taxon>Prevotellaceae</taxon>
        <taxon>Xylanibacter</taxon>
    </lineage>
</organism>
<keyword evidence="4" id="KW-0520">NAD</keyword>
<dbReference type="AlphaFoldDB" id="A0A8E1R1H8"/>
<evidence type="ECO:0000256" key="4">
    <source>
        <dbReference type="ARBA" id="ARBA00023027"/>
    </source>
</evidence>
<name>A0A8E1R1H8_9BACT</name>
<dbReference type="Proteomes" id="UP000036951">
    <property type="component" value="Unassembled WGS sequence"/>
</dbReference>
<gene>
    <name evidence="7" type="ORF">ACU52_01255</name>
</gene>
<dbReference type="FunFam" id="1.20.1090.10:FF:000001">
    <property type="entry name" value="Aldehyde-alcohol dehydrogenase"/>
    <property type="match status" value="1"/>
</dbReference>
<feature type="domain" description="Alcohol dehydrogenase iron-type/glycerol dehydrogenase GldA" evidence="5">
    <location>
        <begin position="12"/>
        <end position="178"/>
    </location>
</feature>
<keyword evidence="3" id="KW-0560">Oxidoreductase</keyword>
<dbReference type="InterPro" id="IPR013460">
    <property type="entry name" value="Lactal_redase"/>
</dbReference>
<dbReference type="InterPro" id="IPR056798">
    <property type="entry name" value="ADH_Fe_C"/>
</dbReference>
<evidence type="ECO:0000259" key="5">
    <source>
        <dbReference type="Pfam" id="PF00465"/>
    </source>
</evidence>
<accession>A0A8E1R1H8</accession>
<evidence type="ECO:0000256" key="2">
    <source>
        <dbReference type="ARBA" id="ARBA00007358"/>
    </source>
</evidence>
<dbReference type="Pfam" id="PF00465">
    <property type="entry name" value="Fe-ADH"/>
    <property type="match status" value="1"/>
</dbReference>
<keyword evidence="8" id="KW-1185">Reference proteome</keyword>
<dbReference type="Gene3D" id="1.20.1090.10">
    <property type="entry name" value="Dehydroquinate synthase-like - alpha domain"/>
    <property type="match status" value="1"/>
</dbReference>
<dbReference type="FunFam" id="3.40.50.1970:FF:000003">
    <property type="entry name" value="Alcohol dehydrogenase, iron-containing"/>
    <property type="match status" value="1"/>
</dbReference>
<protein>
    <recommendedName>
        <fullName evidence="9">Lactaldehyde reductase</fullName>
    </recommendedName>
</protein>
<sequence length="384" mass="40508">MINRFILNEVSYFGAGARKQLPEVLARLNLHKALVATDKGLLKVGTAKMVTDVLDEAGFAYDIYSEIKPNPTVTNVKQGVDAFKASGADCIIAIGGGSSMDTAKGIGIVVANPEFADVVSLEGCAPTKNKSVPIIALPTTAGTGAEVTINYVIIDEENQKKMVCVDPNDIPAVAIVDPELMYSLPKGLTAATGMDALTHAIEGYITKGAWVMSDMYELQAIKMIAENLPIAVEKPQNPVGREGMALAQYIAAQAFSNVGLGLVHGMAHPMGSLFDVPHGVANALLLPTIMEFNMPCCIEKYGVIARTMGVDTTGMTAEEAAQAACDAVKALAIRVGIPQHLSDLGIKESDIPALAAQAIADVCTPGNPRDVTEEQIVELYKKVL</sequence>
<comment type="similarity">
    <text evidence="2">Belongs to the iron-containing alcohol dehydrogenase family.</text>
</comment>
<dbReference type="InterPro" id="IPR001670">
    <property type="entry name" value="ADH_Fe/GldA"/>
</dbReference>
<evidence type="ECO:0000313" key="7">
    <source>
        <dbReference type="EMBL" id="KOO69804.1"/>
    </source>
</evidence>
<dbReference type="NCBIfam" id="NF007911">
    <property type="entry name" value="PRK10624.1"/>
    <property type="match status" value="1"/>
</dbReference>
<dbReference type="CDD" id="cd08176">
    <property type="entry name" value="LPO"/>
    <property type="match status" value="1"/>
</dbReference>
<evidence type="ECO:0000313" key="8">
    <source>
        <dbReference type="Proteomes" id="UP000036951"/>
    </source>
</evidence>
<dbReference type="InterPro" id="IPR039697">
    <property type="entry name" value="Alcohol_dehydrogenase_Fe"/>
</dbReference>
<dbReference type="PANTHER" id="PTHR11496">
    <property type="entry name" value="ALCOHOL DEHYDROGENASE"/>
    <property type="match status" value="1"/>
</dbReference>
<dbReference type="Pfam" id="PF25137">
    <property type="entry name" value="ADH_Fe_C"/>
    <property type="match status" value="1"/>
</dbReference>
<reference evidence="7 8" key="1">
    <citation type="submission" date="2015-06" db="EMBL/GenBank/DDBJ databases">
        <title>Prevotella sp. 109, sp. nov., a novel member of the family Prevotellaceae isolated from human faeces.</title>
        <authorList>
            <person name="Shkoporov A.N."/>
            <person name="Chaplin A.V."/>
            <person name="Kafarskaia L.I."/>
            <person name="Efimov B.A."/>
        </authorList>
    </citation>
    <scope>NUCLEOTIDE SEQUENCE [LARGE SCALE GENOMIC DNA]</scope>
    <source>
        <strain evidence="7 8">109</strain>
    </source>
</reference>
<comment type="caution">
    <text evidence="7">The sequence shown here is derived from an EMBL/GenBank/DDBJ whole genome shotgun (WGS) entry which is preliminary data.</text>
</comment>
<proteinExistence type="inferred from homology"/>
<evidence type="ECO:0000256" key="3">
    <source>
        <dbReference type="ARBA" id="ARBA00023002"/>
    </source>
</evidence>
<evidence type="ECO:0008006" key="9">
    <source>
        <dbReference type="Google" id="ProtNLM"/>
    </source>
</evidence>
<dbReference type="RefSeq" id="WP_053397444.1">
    <property type="nucleotide sequence ID" value="NZ_LFQU01000001.1"/>
</dbReference>
<dbReference type="PANTHER" id="PTHR11496:SF102">
    <property type="entry name" value="ALCOHOL DEHYDROGENASE 4"/>
    <property type="match status" value="1"/>
</dbReference>